<evidence type="ECO:0000313" key="2">
    <source>
        <dbReference type="Proteomes" id="UP000789920"/>
    </source>
</evidence>
<proteinExistence type="predicted"/>
<comment type="caution">
    <text evidence="1">The sequence shown here is derived from an EMBL/GenBank/DDBJ whole genome shotgun (WGS) entry which is preliminary data.</text>
</comment>
<dbReference type="EMBL" id="CAJVQC010133533">
    <property type="protein sequence ID" value="CAG8842255.1"/>
    <property type="molecule type" value="Genomic_DNA"/>
</dbReference>
<feature type="non-terminal residue" evidence="1">
    <location>
        <position position="1"/>
    </location>
</feature>
<accession>A0ACA9SP43</accession>
<feature type="non-terminal residue" evidence="1">
    <location>
        <position position="68"/>
    </location>
</feature>
<dbReference type="Proteomes" id="UP000789920">
    <property type="component" value="Unassembled WGS sequence"/>
</dbReference>
<organism evidence="1 2">
    <name type="scientific">Racocetra persica</name>
    <dbReference type="NCBI Taxonomy" id="160502"/>
    <lineage>
        <taxon>Eukaryota</taxon>
        <taxon>Fungi</taxon>
        <taxon>Fungi incertae sedis</taxon>
        <taxon>Mucoromycota</taxon>
        <taxon>Glomeromycotina</taxon>
        <taxon>Glomeromycetes</taxon>
        <taxon>Diversisporales</taxon>
        <taxon>Gigasporaceae</taxon>
        <taxon>Racocetra</taxon>
    </lineage>
</organism>
<name>A0ACA9SP43_9GLOM</name>
<reference evidence="1" key="1">
    <citation type="submission" date="2021-06" db="EMBL/GenBank/DDBJ databases">
        <authorList>
            <person name="Kallberg Y."/>
            <person name="Tangrot J."/>
            <person name="Rosling A."/>
        </authorList>
    </citation>
    <scope>NUCLEOTIDE SEQUENCE</scope>
    <source>
        <strain evidence="1">MA461A</strain>
    </source>
</reference>
<evidence type="ECO:0000313" key="1">
    <source>
        <dbReference type="EMBL" id="CAG8842255.1"/>
    </source>
</evidence>
<gene>
    <name evidence="1" type="ORF">RPERSI_LOCUS32232</name>
</gene>
<keyword evidence="2" id="KW-1185">Reference proteome</keyword>
<protein>
    <submittedName>
        <fullName evidence="1">31037_t:CDS:1</fullName>
    </submittedName>
</protein>
<sequence length="68" mass="7867">DISSLKEENTRFMAKIIGLEARNIKLEDENMKLRTEFKSRIEELEKSRSDIAGENARRDDAIAELKAE</sequence>